<evidence type="ECO:0000259" key="1">
    <source>
        <dbReference type="Pfam" id="PF07727"/>
    </source>
</evidence>
<reference evidence="2" key="2">
    <citation type="journal article" date="2024" name="Plant">
        <title>Genomic evolution and insights into agronomic trait innovations of Sesamum species.</title>
        <authorList>
            <person name="Miao H."/>
            <person name="Wang L."/>
            <person name="Qu L."/>
            <person name="Liu H."/>
            <person name="Sun Y."/>
            <person name="Le M."/>
            <person name="Wang Q."/>
            <person name="Wei S."/>
            <person name="Zheng Y."/>
            <person name="Lin W."/>
            <person name="Duan Y."/>
            <person name="Cao H."/>
            <person name="Xiong S."/>
            <person name="Wang X."/>
            <person name="Wei L."/>
            <person name="Li C."/>
            <person name="Ma Q."/>
            <person name="Ju M."/>
            <person name="Zhao R."/>
            <person name="Li G."/>
            <person name="Mu C."/>
            <person name="Tian Q."/>
            <person name="Mei H."/>
            <person name="Zhang T."/>
            <person name="Gao T."/>
            <person name="Zhang H."/>
        </authorList>
    </citation>
    <scope>NUCLEOTIDE SEQUENCE</scope>
    <source>
        <strain evidence="2">KEN8</strain>
    </source>
</reference>
<name>A0AAW2KF93_9LAMI</name>
<organism evidence="2">
    <name type="scientific">Sesamum calycinum</name>
    <dbReference type="NCBI Taxonomy" id="2727403"/>
    <lineage>
        <taxon>Eukaryota</taxon>
        <taxon>Viridiplantae</taxon>
        <taxon>Streptophyta</taxon>
        <taxon>Embryophyta</taxon>
        <taxon>Tracheophyta</taxon>
        <taxon>Spermatophyta</taxon>
        <taxon>Magnoliopsida</taxon>
        <taxon>eudicotyledons</taxon>
        <taxon>Gunneridae</taxon>
        <taxon>Pentapetalae</taxon>
        <taxon>asterids</taxon>
        <taxon>lamiids</taxon>
        <taxon>Lamiales</taxon>
        <taxon>Pedaliaceae</taxon>
        <taxon>Sesamum</taxon>
    </lineage>
</organism>
<protein>
    <submittedName>
        <fullName evidence="2">Retrovirus-related Pol polyprotein from transposon RE1</fullName>
    </submittedName>
</protein>
<dbReference type="Pfam" id="PF07727">
    <property type="entry name" value="RVT_2"/>
    <property type="match status" value="1"/>
</dbReference>
<evidence type="ECO:0000313" key="2">
    <source>
        <dbReference type="EMBL" id="KAL0305082.1"/>
    </source>
</evidence>
<proteinExistence type="predicted"/>
<reference evidence="2" key="1">
    <citation type="submission" date="2020-06" db="EMBL/GenBank/DDBJ databases">
        <authorList>
            <person name="Li T."/>
            <person name="Hu X."/>
            <person name="Zhang T."/>
            <person name="Song X."/>
            <person name="Zhang H."/>
            <person name="Dai N."/>
            <person name="Sheng W."/>
            <person name="Hou X."/>
            <person name="Wei L."/>
        </authorList>
    </citation>
    <scope>NUCLEOTIDE SEQUENCE</scope>
    <source>
        <strain evidence="2">KEN8</strain>
        <tissue evidence="2">Leaf</tissue>
    </source>
</reference>
<sequence>MDSSWNTAVERGYALENATKVLNMARSKKISQTPYEIWHSKPTSYKYLKVWGSPANVNGLVGDKLDSRSSLCRFIRYPKETTGLCDEIYPKESSEVFHETSETASAPIVPTDSIPVLHRSARVNQPPERYGLVGLTSQLDNDPKTPSSWQKIDVKTTFLNGFIVEEIYMDQSEGFTSFGEEQKEYNFIKNESDPCVYKTISESSVLYLTLYMDDILLIGNDVKMLGDTNAWLSTQFSMKDIGETSYILGIKIYQDRSRRMLGMTQSSYI</sequence>
<feature type="domain" description="Reverse transcriptase Ty1/copia-type" evidence="1">
    <location>
        <begin position="184"/>
        <end position="258"/>
    </location>
</feature>
<dbReference type="InterPro" id="IPR013103">
    <property type="entry name" value="RVT_2"/>
</dbReference>
<accession>A0AAW2KF93</accession>
<dbReference type="AlphaFoldDB" id="A0AAW2KF93"/>
<dbReference type="EMBL" id="JACGWM010000422">
    <property type="protein sequence ID" value="KAL0305082.1"/>
    <property type="molecule type" value="Genomic_DNA"/>
</dbReference>
<gene>
    <name evidence="2" type="ORF">Scaly_2998300</name>
</gene>
<comment type="caution">
    <text evidence="2">The sequence shown here is derived from an EMBL/GenBank/DDBJ whole genome shotgun (WGS) entry which is preliminary data.</text>
</comment>